<feature type="chain" id="PRO_5047401852" evidence="1">
    <location>
        <begin position="27"/>
        <end position="211"/>
    </location>
</feature>
<sequence>MVSAKFFATVCLLLVCCNNYAVHGIAQEEQGLDLEQLSQSLQNESQFESILPAAKEFMESLERPQESSELLADILKRMSPGSPDALSSPLRTFEQIESQFLAFLSAQFPGAFSQLSNQPCALMGVNPRCFVIGYAGAIGQTWGTRSADEQKMTQLVDTFLQPVGLTRPFAKLVCISAPKTFPVLTFQNRVETHAETAAIVKSVIANCTKSA</sequence>
<gene>
    <name evidence="2" type="ORF">IE077_001345</name>
</gene>
<proteinExistence type="predicted"/>
<evidence type="ECO:0000313" key="2">
    <source>
        <dbReference type="EMBL" id="KAF8821932.1"/>
    </source>
</evidence>
<evidence type="ECO:0000313" key="3">
    <source>
        <dbReference type="Proteomes" id="UP000823046"/>
    </source>
</evidence>
<keyword evidence="3" id="KW-1185">Reference proteome</keyword>
<dbReference type="EMBL" id="JADAQX010000107">
    <property type="protein sequence ID" value="KAF8821932.1"/>
    <property type="molecule type" value="Genomic_DNA"/>
</dbReference>
<dbReference type="Proteomes" id="UP000823046">
    <property type="component" value="Unassembled WGS sequence"/>
</dbReference>
<reference evidence="2 3" key="1">
    <citation type="journal article" date="2020" name="bioRxiv">
        <title>Metabolic contributions of an alphaproteobacterial endosymbiont in the apicomplexan Cardiosporidium cionae.</title>
        <authorList>
            <person name="Hunter E.S."/>
            <person name="Paight C.J."/>
            <person name="Lane C.E."/>
        </authorList>
    </citation>
    <scope>NUCLEOTIDE SEQUENCE [LARGE SCALE GENOMIC DNA]</scope>
    <source>
        <strain evidence="2">ESH_2018</strain>
    </source>
</reference>
<evidence type="ECO:0000256" key="1">
    <source>
        <dbReference type="SAM" id="SignalP"/>
    </source>
</evidence>
<feature type="signal peptide" evidence="1">
    <location>
        <begin position="1"/>
        <end position="26"/>
    </location>
</feature>
<name>A0ABQ7JD39_9APIC</name>
<protein>
    <submittedName>
        <fullName evidence="2">Uncharacterized protein</fullName>
    </submittedName>
</protein>
<organism evidence="2 3">
    <name type="scientific">Cardiosporidium cionae</name>
    <dbReference type="NCBI Taxonomy" id="476202"/>
    <lineage>
        <taxon>Eukaryota</taxon>
        <taxon>Sar</taxon>
        <taxon>Alveolata</taxon>
        <taxon>Apicomplexa</taxon>
        <taxon>Aconoidasida</taxon>
        <taxon>Nephromycida</taxon>
        <taxon>Cardiosporidium</taxon>
    </lineage>
</organism>
<comment type="caution">
    <text evidence="2">The sequence shown here is derived from an EMBL/GenBank/DDBJ whole genome shotgun (WGS) entry which is preliminary data.</text>
</comment>
<accession>A0ABQ7JD39</accession>
<keyword evidence="1" id="KW-0732">Signal</keyword>